<gene>
    <name evidence="2" type="ORF">AALO_G00191980</name>
</gene>
<dbReference type="EMBL" id="JADWDJ010000014">
    <property type="protein sequence ID" value="KAG5270381.1"/>
    <property type="molecule type" value="Genomic_DNA"/>
</dbReference>
<dbReference type="AlphaFoldDB" id="A0AAV6GA27"/>
<name>A0AAV6GA27_9TELE</name>
<feature type="chain" id="PRO_5043966738" evidence="1">
    <location>
        <begin position="17"/>
        <end position="439"/>
    </location>
</feature>
<accession>A0AAV6GA27</accession>
<sequence>MLLLLLTLLSTHHCMGYSLGWNEDRKVVCSGKNFQVPVFSRSRIVTFTPSSPPEPKRVLLENNIVKDPRYEWTRDQTLLVRDVTHRDQGIYAVKSYDFTIETVELIVTECIRKFHKTYGETFKLDIPADGASLEPKCSVLPAHWSNITAFNKESLYIRLYTPLRQAQLRLMPDHSSSRSHSSTTLLRDGEIVEERLWHRGRLSLEQNRTGLYFVMAGLSEKDNGIYEMHDGQGNLVSTNIVRVVDKHMRWRAVMKSISVPSGMFLSLAGVILFLKRYPSCSVSKILSGLRDRRNATTAGVPPRVHIEDYSELNLTSYTSSPYKIRSSKQWSPSPSRSGYSPVVQRAYGDSPEPVRGTEILGTDPSQNLLSQESKSLRKTSFSLVGASDCLHSSEHCAQFDLSKVNRNKDGKKDYFSTLPLDMDTSDICSVYTSDKLNFH</sequence>
<keyword evidence="3" id="KW-1185">Reference proteome</keyword>
<protein>
    <submittedName>
        <fullName evidence="2">Uncharacterized protein</fullName>
    </submittedName>
</protein>
<evidence type="ECO:0000313" key="2">
    <source>
        <dbReference type="EMBL" id="KAG5270381.1"/>
    </source>
</evidence>
<proteinExistence type="predicted"/>
<reference evidence="2" key="1">
    <citation type="submission" date="2020-10" db="EMBL/GenBank/DDBJ databases">
        <title>Chromosome-scale genome assembly of the Allis shad, Alosa alosa.</title>
        <authorList>
            <person name="Margot Z."/>
            <person name="Christophe K."/>
            <person name="Cabau C."/>
            <person name="Louis A."/>
            <person name="Berthelot C."/>
            <person name="Parey E."/>
            <person name="Roest Crollius H."/>
            <person name="Montfort J."/>
            <person name="Robinson-Rechavi M."/>
            <person name="Bucao C."/>
            <person name="Bouchez O."/>
            <person name="Gislard M."/>
            <person name="Lluch J."/>
            <person name="Milhes M."/>
            <person name="Lampietro C."/>
            <person name="Lopez Roques C."/>
            <person name="Donnadieu C."/>
            <person name="Braasch I."/>
            <person name="Desvignes T."/>
            <person name="Postlethwait J."/>
            <person name="Bobe J."/>
            <person name="Guiguen Y."/>
        </authorList>
    </citation>
    <scope>NUCLEOTIDE SEQUENCE</scope>
    <source>
        <strain evidence="2">M-15738</strain>
        <tissue evidence="2">Blood</tissue>
    </source>
</reference>
<dbReference type="Proteomes" id="UP000823561">
    <property type="component" value="Chromosome 14"/>
</dbReference>
<feature type="signal peptide" evidence="1">
    <location>
        <begin position="1"/>
        <end position="16"/>
    </location>
</feature>
<comment type="caution">
    <text evidence="2">The sequence shown here is derived from an EMBL/GenBank/DDBJ whole genome shotgun (WGS) entry which is preliminary data.</text>
</comment>
<evidence type="ECO:0000256" key="1">
    <source>
        <dbReference type="SAM" id="SignalP"/>
    </source>
</evidence>
<organism evidence="2 3">
    <name type="scientific">Alosa alosa</name>
    <name type="common">allis shad</name>
    <dbReference type="NCBI Taxonomy" id="278164"/>
    <lineage>
        <taxon>Eukaryota</taxon>
        <taxon>Metazoa</taxon>
        <taxon>Chordata</taxon>
        <taxon>Craniata</taxon>
        <taxon>Vertebrata</taxon>
        <taxon>Euteleostomi</taxon>
        <taxon>Actinopterygii</taxon>
        <taxon>Neopterygii</taxon>
        <taxon>Teleostei</taxon>
        <taxon>Clupei</taxon>
        <taxon>Clupeiformes</taxon>
        <taxon>Clupeoidei</taxon>
        <taxon>Clupeidae</taxon>
        <taxon>Alosa</taxon>
    </lineage>
</organism>
<keyword evidence="1" id="KW-0732">Signal</keyword>
<evidence type="ECO:0000313" key="3">
    <source>
        <dbReference type="Proteomes" id="UP000823561"/>
    </source>
</evidence>